<evidence type="ECO:0000256" key="1">
    <source>
        <dbReference type="SAM" id="MobiDB-lite"/>
    </source>
</evidence>
<reference evidence="2" key="1">
    <citation type="submission" date="2023-05" db="EMBL/GenBank/DDBJ databases">
        <authorList>
            <person name="Stuckert A."/>
        </authorList>
    </citation>
    <scope>NUCLEOTIDE SEQUENCE</scope>
</reference>
<dbReference type="Proteomes" id="UP001162483">
    <property type="component" value="Unassembled WGS sequence"/>
</dbReference>
<keyword evidence="3" id="KW-1185">Reference proteome</keyword>
<feature type="region of interest" description="Disordered" evidence="1">
    <location>
        <begin position="1"/>
        <end position="32"/>
    </location>
</feature>
<evidence type="ECO:0000313" key="3">
    <source>
        <dbReference type="Proteomes" id="UP001162483"/>
    </source>
</evidence>
<feature type="compositionally biased region" description="Acidic residues" evidence="1">
    <location>
        <begin position="89"/>
        <end position="98"/>
    </location>
</feature>
<name>A0ABN9H9R0_9NEOB</name>
<sequence>MTAGTGSSGIGLSGSTAGIGSPGMTAGTGSSGMIGSSGWISSSGWVQTSGGLDTGRMVLVGKNFRFFLVLTTGALQVNAGLQTNGAAEDREELEDGTEEGAVATEDFFTGFKKG</sequence>
<proteinExistence type="predicted"/>
<feature type="region of interest" description="Disordered" evidence="1">
    <location>
        <begin position="86"/>
        <end position="114"/>
    </location>
</feature>
<accession>A0ABN9H9R0</accession>
<feature type="compositionally biased region" description="Gly residues" evidence="1">
    <location>
        <begin position="1"/>
        <end position="12"/>
    </location>
</feature>
<organism evidence="2 3">
    <name type="scientific">Staurois parvus</name>
    <dbReference type="NCBI Taxonomy" id="386267"/>
    <lineage>
        <taxon>Eukaryota</taxon>
        <taxon>Metazoa</taxon>
        <taxon>Chordata</taxon>
        <taxon>Craniata</taxon>
        <taxon>Vertebrata</taxon>
        <taxon>Euteleostomi</taxon>
        <taxon>Amphibia</taxon>
        <taxon>Batrachia</taxon>
        <taxon>Anura</taxon>
        <taxon>Neobatrachia</taxon>
        <taxon>Ranoidea</taxon>
        <taxon>Ranidae</taxon>
        <taxon>Staurois</taxon>
    </lineage>
</organism>
<evidence type="ECO:0000313" key="2">
    <source>
        <dbReference type="EMBL" id="CAI9618523.1"/>
    </source>
</evidence>
<dbReference type="EMBL" id="CATNWA010020470">
    <property type="protein sequence ID" value="CAI9618523.1"/>
    <property type="molecule type" value="Genomic_DNA"/>
</dbReference>
<gene>
    <name evidence="2" type="ORF">SPARVUS_LOCUS15693778</name>
</gene>
<comment type="caution">
    <text evidence="2">The sequence shown here is derived from an EMBL/GenBank/DDBJ whole genome shotgun (WGS) entry which is preliminary data.</text>
</comment>
<protein>
    <submittedName>
        <fullName evidence="2">Uncharacterized protein</fullName>
    </submittedName>
</protein>
<feature type="compositionally biased region" description="Low complexity" evidence="1">
    <location>
        <begin position="13"/>
        <end position="32"/>
    </location>
</feature>